<keyword evidence="4" id="KW-1185">Reference proteome</keyword>
<gene>
    <name evidence="3" type="ORF">ACFQE9_12305</name>
</gene>
<evidence type="ECO:0000256" key="2">
    <source>
        <dbReference type="SAM" id="MobiDB-lite"/>
    </source>
</evidence>
<proteinExistence type="predicted"/>
<protein>
    <submittedName>
        <fullName evidence="3">DUF5798 family protein</fullName>
    </submittedName>
</protein>
<dbReference type="Proteomes" id="UP001596296">
    <property type="component" value="Unassembled WGS sequence"/>
</dbReference>
<dbReference type="EMBL" id="JBHSXL010000009">
    <property type="protein sequence ID" value="MFC6893381.1"/>
    <property type="molecule type" value="Genomic_DNA"/>
</dbReference>
<dbReference type="RefSeq" id="WP_379744986.1">
    <property type="nucleotide sequence ID" value="NZ_JBHSVN010000001.1"/>
</dbReference>
<evidence type="ECO:0000313" key="4">
    <source>
        <dbReference type="Proteomes" id="UP001596296"/>
    </source>
</evidence>
<accession>A0ABD5V2J0</accession>
<keyword evidence="1" id="KW-0175">Coiled coil</keyword>
<dbReference type="Pfam" id="PF19111">
    <property type="entry name" value="DUF5798"/>
    <property type="match status" value="1"/>
</dbReference>
<dbReference type="InterPro" id="IPR043816">
    <property type="entry name" value="DUF5798"/>
</dbReference>
<feature type="compositionally biased region" description="Low complexity" evidence="2">
    <location>
        <begin position="100"/>
        <end position="116"/>
    </location>
</feature>
<name>A0ABD5V2J0_9EURY</name>
<evidence type="ECO:0000313" key="3">
    <source>
        <dbReference type="EMBL" id="MFC6893381.1"/>
    </source>
</evidence>
<dbReference type="AlphaFoldDB" id="A0ABD5V2J0"/>
<feature type="coiled-coil region" evidence="1">
    <location>
        <begin position="7"/>
        <end position="44"/>
    </location>
</feature>
<sequence length="125" mass="13144">MGLGGTAKKIQTLADKAEQTYKRLNDLRDEVEETQRTVTDTAERVGHLETEMAEQRAVLDAVAEEVGVDLEAVSTDAHIHEAEEEPTNEAENGADTPKSTGTAGDTTADGTTATDTPADDTGDGA</sequence>
<comment type="caution">
    <text evidence="3">The sequence shown here is derived from an EMBL/GenBank/DDBJ whole genome shotgun (WGS) entry which is preliminary data.</text>
</comment>
<evidence type="ECO:0000256" key="1">
    <source>
        <dbReference type="SAM" id="Coils"/>
    </source>
</evidence>
<feature type="region of interest" description="Disordered" evidence="2">
    <location>
        <begin position="77"/>
        <end position="125"/>
    </location>
</feature>
<organism evidence="3 4">
    <name type="scientific">Halopenitus salinus</name>
    <dbReference type="NCBI Taxonomy" id="1198295"/>
    <lineage>
        <taxon>Archaea</taxon>
        <taxon>Methanobacteriati</taxon>
        <taxon>Methanobacteriota</taxon>
        <taxon>Stenosarchaea group</taxon>
        <taxon>Halobacteria</taxon>
        <taxon>Halobacteriales</taxon>
        <taxon>Haloferacaceae</taxon>
        <taxon>Halopenitus</taxon>
    </lineage>
</organism>
<reference evidence="3 4" key="1">
    <citation type="journal article" date="2019" name="Int. J. Syst. Evol. Microbiol.">
        <title>The Global Catalogue of Microorganisms (GCM) 10K type strain sequencing project: providing services to taxonomists for standard genome sequencing and annotation.</title>
        <authorList>
            <consortium name="The Broad Institute Genomics Platform"/>
            <consortium name="The Broad Institute Genome Sequencing Center for Infectious Disease"/>
            <person name="Wu L."/>
            <person name="Ma J."/>
        </authorList>
    </citation>
    <scope>NUCLEOTIDE SEQUENCE [LARGE SCALE GENOMIC DNA]</scope>
    <source>
        <strain evidence="3 4">SKJ47</strain>
    </source>
</reference>